<dbReference type="SUPFAM" id="SSF53383">
    <property type="entry name" value="PLP-dependent transferases"/>
    <property type="match status" value="1"/>
</dbReference>
<reference evidence="8 9" key="1">
    <citation type="submission" date="2019-05" db="EMBL/GenBank/DDBJ databases">
        <authorList>
            <person name="Chen C."/>
        </authorList>
    </citation>
    <scope>NUCLEOTIDE SEQUENCE [LARGE SCALE GENOMIC DNA]</scope>
    <source>
        <strain evidence="8 9">HB172198</strain>
    </source>
</reference>
<dbReference type="InterPro" id="IPR015424">
    <property type="entry name" value="PyrdxlP-dep_Trfase"/>
</dbReference>
<dbReference type="GO" id="GO:0046872">
    <property type="term" value="F:metal ion binding"/>
    <property type="evidence" value="ECO:0007669"/>
    <property type="project" value="UniProtKB-KW"/>
</dbReference>
<dbReference type="InterPro" id="IPR000192">
    <property type="entry name" value="Aminotrans_V_dom"/>
</dbReference>
<gene>
    <name evidence="8" type="ORF">E6C60_1489</name>
</gene>
<evidence type="ECO:0000313" key="8">
    <source>
        <dbReference type="EMBL" id="QCT02205.1"/>
    </source>
</evidence>
<comment type="cofactor">
    <cofactor evidence="1">
        <name>pyridoxal 5'-phosphate</name>
        <dbReference type="ChEBI" id="CHEBI:597326"/>
    </cofactor>
</comment>
<protein>
    <submittedName>
        <fullName evidence="8">Cysteine desulfurase</fullName>
    </submittedName>
</protein>
<dbReference type="OrthoDB" id="9808002at2"/>
<keyword evidence="6" id="KW-0411">Iron-sulfur</keyword>
<keyword evidence="9" id="KW-1185">Reference proteome</keyword>
<dbReference type="Gene3D" id="3.40.640.10">
    <property type="entry name" value="Type I PLP-dependent aspartate aminotransferase-like (Major domain)"/>
    <property type="match status" value="1"/>
</dbReference>
<evidence type="ECO:0000313" key="9">
    <source>
        <dbReference type="Proteomes" id="UP000300879"/>
    </source>
</evidence>
<evidence type="ECO:0000256" key="6">
    <source>
        <dbReference type="ARBA" id="ARBA00023014"/>
    </source>
</evidence>
<dbReference type="Proteomes" id="UP000300879">
    <property type="component" value="Chromosome"/>
</dbReference>
<proteinExistence type="inferred from homology"/>
<dbReference type="FunFam" id="3.40.640.10:FF:000084">
    <property type="entry name" value="IscS-like cysteine desulfurase"/>
    <property type="match status" value="1"/>
</dbReference>
<dbReference type="AlphaFoldDB" id="A0A4P8XIK7"/>
<keyword evidence="5" id="KW-0408">Iron</keyword>
<evidence type="ECO:0000259" key="7">
    <source>
        <dbReference type="Pfam" id="PF00266"/>
    </source>
</evidence>
<comment type="similarity">
    <text evidence="2">Belongs to the class-V pyridoxal-phosphate-dependent aminotransferase family. NifS/IscS subfamily.</text>
</comment>
<dbReference type="PIRSF" id="PIRSF005572">
    <property type="entry name" value="NifS"/>
    <property type="match status" value="1"/>
</dbReference>
<dbReference type="InterPro" id="IPR015421">
    <property type="entry name" value="PyrdxlP-dep_Trfase_major"/>
</dbReference>
<keyword evidence="4" id="KW-0663">Pyridoxal phosphate</keyword>
<dbReference type="Gene3D" id="3.90.1150.10">
    <property type="entry name" value="Aspartate Aminotransferase, domain 1"/>
    <property type="match status" value="1"/>
</dbReference>
<name>A0A4P8XIK7_9BACL</name>
<dbReference type="GO" id="GO:0031071">
    <property type="term" value="F:cysteine desulfurase activity"/>
    <property type="evidence" value="ECO:0007669"/>
    <property type="project" value="UniProtKB-ARBA"/>
</dbReference>
<feature type="domain" description="Aminotransferase class V" evidence="7">
    <location>
        <begin position="2"/>
        <end position="364"/>
    </location>
</feature>
<accession>A0A4P8XIK7</accession>
<keyword evidence="3" id="KW-0479">Metal-binding</keyword>
<evidence type="ECO:0000256" key="5">
    <source>
        <dbReference type="ARBA" id="ARBA00023004"/>
    </source>
</evidence>
<evidence type="ECO:0000256" key="4">
    <source>
        <dbReference type="ARBA" id="ARBA00022898"/>
    </source>
</evidence>
<dbReference type="Pfam" id="PF00266">
    <property type="entry name" value="Aminotran_5"/>
    <property type="match status" value="1"/>
</dbReference>
<evidence type="ECO:0000256" key="3">
    <source>
        <dbReference type="ARBA" id="ARBA00022723"/>
    </source>
</evidence>
<dbReference type="PANTHER" id="PTHR11601:SF50">
    <property type="entry name" value="CYSTEINE DESULFURASE ISCS 2-RELATED"/>
    <property type="match status" value="1"/>
</dbReference>
<dbReference type="KEGG" id="palo:E6C60_1489"/>
<sequence>MHYFDHAATTPPYPEVIQTLTDIMSLYYGNPSALHRAGEDAAKLLKKAREVCAAALSALPSEIVFTSGATEGNNMAIKGAAMHYQSRGRHLITAVTEHPSVYQAFRQLEELGWEVTWMPVAGDGTVDPAALAEHVRKDTVLVSIMHVNNETGAVQPLEDIGRRIKEKNSRVLFHVDGVQGFGKLPVSLQNWQADLYTLSAHKFKGPKGAGIMYVKQGVQLYPLIAGGSQEGGYRGGTENVAAAAAVAKAMRLSAERQAEFYERARRLRDILVHHIADMPELMLNSSEHGAPHIIHFSYPGLKPEVLVHTLEEGGFLVSTKSACSSKSSEPSRTLIEMGRNADEAASGIRISLGWEHTEAEVRELGAALKSAVAQLAPMTGRKG</sequence>
<dbReference type="InterPro" id="IPR016454">
    <property type="entry name" value="Cysteine_dSase"/>
</dbReference>
<dbReference type="InterPro" id="IPR015422">
    <property type="entry name" value="PyrdxlP-dep_Trfase_small"/>
</dbReference>
<dbReference type="PANTHER" id="PTHR11601">
    <property type="entry name" value="CYSTEINE DESULFURYLASE FAMILY MEMBER"/>
    <property type="match status" value="1"/>
</dbReference>
<organism evidence="8 9">
    <name type="scientific">Paenibacillus algicola</name>
    <dbReference type="NCBI Taxonomy" id="2565926"/>
    <lineage>
        <taxon>Bacteria</taxon>
        <taxon>Bacillati</taxon>
        <taxon>Bacillota</taxon>
        <taxon>Bacilli</taxon>
        <taxon>Bacillales</taxon>
        <taxon>Paenibacillaceae</taxon>
        <taxon>Paenibacillus</taxon>
    </lineage>
</organism>
<dbReference type="Gene3D" id="1.10.260.50">
    <property type="match status" value="1"/>
</dbReference>
<evidence type="ECO:0000256" key="2">
    <source>
        <dbReference type="ARBA" id="ARBA00006490"/>
    </source>
</evidence>
<dbReference type="RefSeq" id="WP_138225265.1">
    <property type="nucleotide sequence ID" value="NZ_CP040396.1"/>
</dbReference>
<evidence type="ECO:0000256" key="1">
    <source>
        <dbReference type="ARBA" id="ARBA00001933"/>
    </source>
</evidence>
<dbReference type="GO" id="GO:0051536">
    <property type="term" value="F:iron-sulfur cluster binding"/>
    <property type="evidence" value="ECO:0007669"/>
    <property type="project" value="UniProtKB-KW"/>
</dbReference>
<dbReference type="EMBL" id="CP040396">
    <property type="protein sequence ID" value="QCT02205.1"/>
    <property type="molecule type" value="Genomic_DNA"/>
</dbReference>